<dbReference type="AlphaFoldDB" id="A0A2V1DT68"/>
<protein>
    <submittedName>
        <fullName evidence="2">Uncharacterized protein</fullName>
    </submittedName>
</protein>
<reference evidence="2 3" key="1">
    <citation type="journal article" date="2018" name="Sci. Rep.">
        <title>Comparative genomics provides insights into the lifestyle and reveals functional heterogeneity of dark septate endophytic fungi.</title>
        <authorList>
            <person name="Knapp D.G."/>
            <person name="Nemeth J.B."/>
            <person name="Barry K."/>
            <person name="Hainaut M."/>
            <person name="Henrissat B."/>
            <person name="Johnson J."/>
            <person name="Kuo A."/>
            <person name="Lim J.H.P."/>
            <person name="Lipzen A."/>
            <person name="Nolan M."/>
            <person name="Ohm R.A."/>
            <person name="Tamas L."/>
            <person name="Grigoriev I.V."/>
            <person name="Spatafora J.W."/>
            <person name="Nagy L.G."/>
            <person name="Kovacs G.M."/>
        </authorList>
    </citation>
    <scope>NUCLEOTIDE SEQUENCE [LARGE SCALE GENOMIC DNA]</scope>
    <source>
        <strain evidence="2 3">DSE2036</strain>
    </source>
</reference>
<gene>
    <name evidence="2" type="ORF">DM02DRAFT_613763</name>
</gene>
<sequence length="66" mass="7435">MVKMFVAPLTTPSCIPTGPPEPTHHSPVPRASAYGYPLGFLILWLTRSLFFTRNSFVIETPRRVAY</sequence>
<keyword evidence="1" id="KW-1133">Transmembrane helix</keyword>
<organism evidence="2 3">
    <name type="scientific">Periconia macrospinosa</name>
    <dbReference type="NCBI Taxonomy" id="97972"/>
    <lineage>
        <taxon>Eukaryota</taxon>
        <taxon>Fungi</taxon>
        <taxon>Dikarya</taxon>
        <taxon>Ascomycota</taxon>
        <taxon>Pezizomycotina</taxon>
        <taxon>Dothideomycetes</taxon>
        <taxon>Pleosporomycetidae</taxon>
        <taxon>Pleosporales</taxon>
        <taxon>Massarineae</taxon>
        <taxon>Periconiaceae</taxon>
        <taxon>Periconia</taxon>
    </lineage>
</organism>
<accession>A0A2V1DT68</accession>
<keyword evidence="1" id="KW-0812">Transmembrane</keyword>
<evidence type="ECO:0000313" key="3">
    <source>
        <dbReference type="Proteomes" id="UP000244855"/>
    </source>
</evidence>
<keyword evidence="1" id="KW-0472">Membrane</keyword>
<feature type="transmembrane region" description="Helical" evidence="1">
    <location>
        <begin position="34"/>
        <end position="52"/>
    </location>
</feature>
<dbReference type="EMBL" id="KZ805360">
    <property type="protein sequence ID" value="PVI01239.1"/>
    <property type="molecule type" value="Genomic_DNA"/>
</dbReference>
<evidence type="ECO:0000256" key="1">
    <source>
        <dbReference type="SAM" id="Phobius"/>
    </source>
</evidence>
<name>A0A2V1DT68_9PLEO</name>
<keyword evidence="3" id="KW-1185">Reference proteome</keyword>
<evidence type="ECO:0000313" key="2">
    <source>
        <dbReference type="EMBL" id="PVI01239.1"/>
    </source>
</evidence>
<dbReference type="Proteomes" id="UP000244855">
    <property type="component" value="Unassembled WGS sequence"/>
</dbReference>
<proteinExistence type="predicted"/>